<dbReference type="PANTHER" id="PTHR30632">
    <property type="entry name" value="MOLYBDATE-BINDING PERIPLASMIC PROTEIN"/>
    <property type="match status" value="1"/>
</dbReference>
<evidence type="ECO:0000256" key="2">
    <source>
        <dbReference type="ARBA" id="ARBA00022723"/>
    </source>
</evidence>
<dbReference type="RefSeq" id="WP_284727208.1">
    <property type="nucleotide sequence ID" value="NZ_CP136695.1"/>
</dbReference>
<comment type="caution">
    <text evidence="4">The sequence shown here is derived from an EMBL/GenBank/DDBJ whole genome shotgun (WGS) entry which is preliminary data.</text>
</comment>
<protein>
    <submittedName>
        <fullName evidence="4">Molybdate ABC transporter substrate-binding protein</fullName>
    </submittedName>
</protein>
<proteinExistence type="inferred from homology"/>
<dbReference type="Pfam" id="PF13531">
    <property type="entry name" value="SBP_bac_11"/>
    <property type="match status" value="1"/>
</dbReference>
<sequence length="307" mass="32343">MSFATRLRARAALLASPLRLASSVPTPSSALLRAASLAAPLMLALLAAPVQADERPQIRVMAAASLHDALDAIEARYERLADVDIMPVYASSSTLARQLANGAPAQLYLSANERWMDWLEQQAGIVVTGRHDLLGNRLALVAPGPSQLDASVSNAEDVTDVAERLAATGSNTRLAVGDPDHVPAGIYARQSLEALGQWQTLRSRLASAEDVRAALALVEHGEAPLGIVYATDAAISHRVHQIGLLPDSSHDPIHYPAALISRGGDAPSSQAKAFSAWLSSNEAGAIFHRFGFSTLAHQAPAAQPEAD</sequence>
<comment type="similarity">
    <text evidence="1">Belongs to the bacterial solute-binding protein ModA family.</text>
</comment>
<dbReference type="GeneID" id="97327490"/>
<dbReference type="PIRSF" id="PIRSF004846">
    <property type="entry name" value="ModA"/>
    <property type="match status" value="1"/>
</dbReference>
<evidence type="ECO:0000256" key="3">
    <source>
        <dbReference type="ARBA" id="ARBA00022729"/>
    </source>
</evidence>
<dbReference type="NCBIfam" id="NF007958">
    <property type="entry name" value="PRK10677.1"/>
    <property type="match status" value="1"/>
</dbReference>
<dbReference type="PANTHER" id="PTHR30632:SF17">
    <property type="entry name" value="MOLYBDATE-BINDING PROTEIN MODA"/>
    <property type="match status" value="1"/>
</dbReference>
<dbReference type="Gene3D" id="3.40.190.10">
    <property type="entry name" value="Periplasmic binding protein-like II"/>
    <property type="match status" value="2"/>
</dbReference>
<accession>A0ABT6USP1</accession>
<dbReference type="InterPro" id="IPR050682">
    <property type="entry name" value="ModA/WtpA"/>
</dbReference>
<dbReference type="Proteomes" id="UP001229025">
    <property type="component" value="Unassembled WGS sequence"/>
</dbReference>
<evidence type="ECO:0000256" key="1">
    <source>
        <dbReference type="ARBA" id="ARBA00009175"/>
    </source>
</evidence>
<organism evidence="4 5">
    <name type="scientific">Cobetia amphilecti</name>
    <dbReference type="NCBI Taxonomy" id="1055104"/>
    <lineage>
        <taxon>Bacteria</taxon>
        <taxon>Pseudomonadati</taxon>
        <taxon>Pseudomonadota</taxon>
        <taxon>Gammaproteobacteria</taxon>
        <taxon>Oceanospirillales</taxon>
        <taxon>Halomonadaceae</taxon>
        <taxon>Cobetia</taxon>
    </lineage>
</organism>
<gene>
    <name evidence="4" type="primary">modA</name>
    <name evidence="4" type="ORF">QLT01_13480</name>
</gene>
<evidence type="ECO:0000313" key="4">
    <source>
        <dbReference type="EMBL" id="MDI5885360.1"/>
    </source>
</evidence>
<evidence type="ECO:0000313" key="5">
    <source>
        <dbReference type="Proteomes" id="UP001229025"/>
    </source>
</evidence>
<keyword evidence="5" id="KW-1185">Reference proteome</keyword>
<dbReference type="SUPFAM" id="SSF53850">
    <property type="entry name" value="Periplasmic binding protein-like II"/>
    <property type="match status" value="1"/>
</dbReference>
<dbReference type="EMBL" id="JASCSA010000011">
    <property type="protein sequence ID" value="MDI5885360.1"/>
    <property type="molecule type" value="Genomic_DNA"/>
</dbReference>
<name>A0ABT6USP1_9GAMM</name>
<dbReference type="InterPro" id="IPR005950">
    <property type="entry name" value="ModA"/>
</dbReference>
<keyword evidence="3" id="KW-0732">Signal</keyword>
<reference evidence="5" key="1">
    <citation type="submission" date="2023-07" db="EMBL/GenBank/DDBJ databases">
        <title>Genome-based characterization of strain KMM 296 and proposal for reclassification of Cobetia litoralis and Cobetia pacifica, and emended description of the species Cobetia amphilecti and Cobetia marina.</title>
        <authorList>
            <person name="Balabanova L."/>
            <person name="Nedashkovskaya O."/>
        </authorList>
    </citation>
    <scope>NUCLEOTIDE SEQUENCE [LARGE SCALE GENOMIC DNA]</scope>
    <source>
        <strain evidence="5">NRIC 0815</strain>
    </source>
</reference>
<dbReference type="NCBIfam" id="TIGR01256">
    <property type="entry name" value="modA"/>
    <property type="match status" value="1"/>
</dbReference>
<keyword evidence="2" id="KW-0479">Metal-binding</keyword>